<gene>
    <name evidence="2" type="ORF">Slati_0973800</name>
</gene>
<reference evidence="2" key="1">
    <citation type="submission" date="2020-06" db="EMBL/GenBank/DDBJ databases">
        <authorList>
            <person name="Li T."/>
            <person name="Hu X."/>
            <person name="Zhang T."/>
            <person name="Song X."/>
            <person name="Zhang H."/>
            <person name="Dai N."/>
            <person name="Sheng W."/>
            <person name="Hou X."/>
            <person name="Wei L."/>
        </authorList>
    </citation>
    <scope>NUCLEOTIDE SEQUENCE</scope>
    <source>
        <strain evidence="2">KEN1</strain>
        <tissue evidence="2">Leaf</tissue>
    </source>
</reference>
<reference evidence="2" key="2">
    <citation type="journal article" date="2024" name="Plant">
        <title>Genomic evolution and insights into agronomic trait innovations of Sesamum species.</title>
        <authorList>
            <person name="Miao H."/>
            <person name="Wang L."/>
            <person name="Qu L."/>
            <person name="Liu H."/>
            <person name="Sun Y."/>
            <person name="Le M."/>
            <person name="Wang Q."/>
            <person name="Wei S."/>
            <person name="Zheng Y."/>
            <person name="Lin W."/>
            <person name="Duan Y."/>
            <person name="Cao H."/>
            <person name="Xiong S."/>
            <person name="Wang X."/>
            <person name="Wei L."/>
            <person name="Li C."/>
            <person name="Ma Q."/>
            <person name="Ju M."/>
            <person name="Zhao R."/>
            <person name="Li G."/>
            <person name="Mu C."/>
            <person name="Tian Q."/>
            <person name="Mei H."/>
            <person name="Zhang T."/>
            <person name="Gao T."/>
            <person name="Zhang H."/>
        </authorList>
    </citation>
    <scope>NUCLEOTIDE SEQUENCE</scope>
    <source>
        <strain evidence="2">KEN1</strain>
    </source>
</reference>
<evidence type="ECO:0000256" key="1">
    <source>
        <dbReference type="SAM" id="MobiDB-lite"/>
    </source>
</evidence>
<protein>
    <submittedName>
        <fullName evidence="2">Uncharacterized protein</fullName>
    </submittedName>
</protein>
<comment type="caution">
    <text evidence="2">The sequence shown here is derived from an EMBL/GenBank/DDBJ whole genome shotgun (WGS) entry which is preliminary data.</text>
</comment>
<feature type="region of interest" description="Disordered" evidence="1">
    <location>
        <begin position="38"/>
        <end position="86"/>
    </location>
</feature>
<evidence type="ECO:0000313" key="2">
    <source>
        <dbReference type="EMBL" id="KAL0456346.1"/>
    </source>
</evidence>
<dbReference type="EMBL" id="JACGWN010000003">
    <property type="protein sequence ID" value="KAL0456346.1"/>
    <property type="molecule type" value="Genomic_DNA"/>
</dbReference>
<name>A0AAW2XUB9_9LAMI</name>
<accession>A0AAW2XUB9</accession>
<organism evidence="2">
    <name type="scientific">Sesamum latifolium</name>
    <dbReference type="NCBI Taxonomy" id="2727402"/>
    <lineage>
        <taxon>Eukaryota</taxon>
        <taxon>Viridiplantae</taxon>
        <taxon>Streptophyta</taxon>
        <taxon>Embryophyta</taxon>
        <taxon>Tracheophyta</taxon>
        <taxon>Spermatophyta</taxon>
        <taxon>Magnoliopsida</taxon>
        <taxon>eudicotyledons</taxon>
        <taxon>Gunneridae</taxon>
        <taxon>Pentapetalae</taxon>
        <taxon>asterids</taxon>
        <taxon>lamiids</taxon>
        <taxon>Lamiales</taxon>
        <taxon>Pedaliaceae</taxon>
        <taxon>Sesamum</taxon>
    </lineage>
</organism>
<dbReference type="AlphaFoldDB" id="A0AAW2XUB9"/>
<sequence>MAAGVFSHMIDIAHYFPSGKKLEIDAVRARKAVLKEQKRHEQELANPQVDGSASSALLGASTGSRLSSPTPAVPAAGPSPPQKRARGIPLVARGDTCDAGGSCATGGSSYWDRTQGIVSEDDLSQVANLSEEQMDELLVKNMARALAITTAARNRGAMRLAEMGRLAADLKQRESDFSLVKGERDEALESVAAWERRYEQEVSTGKRFLASACGAAFITKTREEAVSQFQESAEFETIITDRVASIYDDAIRKCRRVIRQTLHGKGRFGEDDIGLLDPEVSEGEE</sequence>
<proteinExistence type="predicted"/>
<feature type="compositionally biased region" description="Low complexity" evidence="1">
    <location>
        <begin position="51"/>
        <end position="68"/>
    </location>
</feature>